<gene>
    <name evidence="1" type="ORF">Pla108_34330</name>
</gene>
<dbReference type="Proteomes" id="UP000317421">
    <property type="component" value="Unassembled WGS sequence"/>
</dbReference>
<dbReference type="NCBIfam" id="TIGR04256">
    <property type="entry name" value="GxxExxY"/>
    <property type="match status" value="1"/>
</dbReference>
<organism evidence="1 2">
    <name type="scientific">Botrimarina colliarenosi</name>
    <dbReference type="NCBI Taxonomy" id="2528001"/>
    <lineage>
        <taxon>Bacteria</taxon>
        <taxon>Pseudomonadati</taxon>
        <taxon>Planctomycetota</taxon>
        <taxon>Planctomycetia</taxon>
        <taxon>Pirellulales</taxon>
        <taxon>Lacipirellulaceae</taxon>
        <taxon>Botrimarina</taxon>
    </lineage>
</organism>
<proteinExistence type="predicted"/>
<dbReference type="AlphaFoldDB" id="A0A5C6A7L4"/>
<reference evidence="1 2" key="1">
    <citation type="submission" date="2019-02" db="EMBL/GenBank/DDBJ databases">
        <title>Deep-cultivation of Planctomycetes and their phenomic and genomic characterization uncovers novel biology.</title>
        <authorList>
            <person name="Wiegand S."/>
            <person name="Jogler M."/>
            <person name="Boedeker C."/>
            <person name="Pinto D."/>
            <person name="Vollmers J."/>
            <person name="Rivas-Marin E."/>
            <person name="Kohn T."/>
            <person name="Peeters S.H."/>
            <person name="Heuer A."/>
            <person name="Rast P."/>
            <person name="Oberbeckmann S."/>
            <person name="Bunk B."/>
            <person name="Jeske O."/>
            <person name="Meyerdierks A."/>
            <person name="Storesund J.E."/>
            <person name="Kallscheuer N."/>
            <person name="Luecker S."/>
            <person name="Lage O.M."/>
            <person name="Pohl T."/>
            <person name="Merkel B.J."/>
            <person name="Hornburger P."/>
            <person name="Mueller R.-W."/>
            <person name="Bruemmer F."/>
            <person name="Labrenz M."/>
            <person name="Spormann A.M."/>
            <person name="Op Den Camp H."/>
            <person name="Overmann J."/>
            <person name="Amann R."/>
            <person name="Jetten M.S.M."/>
            <person name="Mascher T."/>
            <person name="Medema M.H."/>
            <person name="Devos D.P."/>
            <person name="Kaster A.-K."/>
            <person name="Ovreas L."/>
            <person name="Rohde M."/>
            <person name="Galperin M.Y."/>
            <person name="Jogler C."/>
        </authorList>
    </citation>
    <scope>NUCLEOTIDE SEQUENCE [LARGE SCALE GENOMIC DNA]</scope>
    <source>
        <strain evidence="1 2">Pla108</strain>
    </source>
</reference>
<keyword evidence="2" id="KW-1185">Reference proteome</keyword>
<name>A0A5C6A7L4_9BACT</name>
<evidence type="ECO:0008006" key="3">
    <source>
        <dbReference type="Google" id="ProtNLM"/>
    </source>
</evidence>
<evidence type="ECO:0000313" key="1">
    <source>
        <dbReference type="EMBL" id="TWT95288.1"/>
    </source>
</evidence>
<sequence>MHEPSAEVDRLAKLVVDAALEVHRTLGASFLESVYEKALEVELGLRGIPFQRQFEIRLDYKGTPVGEAMLDFLVGGSLVVELKAVEALHPIHHAQTINYLKATGYQLGLLINFNVPLLKDGVKRIVLT</sequence>
<dbReference type="EMBL" id="SJPR01000005">
    <property type="protein sequence ID" value="TWT95288.1"/>
    <property type="molecule type" value="Genomic_DNA"/>
</dbReference>
<dbReference type="Pfam" id="PF13366">
    <property type="entry name" value="PDDEXK_3"/>
    <property type="match status" value="1"/>
</dbReference>
<dbReference type="InterPro" id="IPR026350">
    <property type="entry name" value="GxxExxY"/>
</dbReference>
<evidence type="ECO:0000313" key="2">
    <source>
        <dbReference type="Proteomes" id="UP000317421"/>
    </source>
</evidence>
<comment type="caution">
    <text evidence="1">The sequence shown here is derived from an EMBL/GenBank/DDBJ whole genome shotgun (WGS) entry which is preliminary data.</text>
</comment>
<protein>
    <recommendedName>
        <fullName evidence="3">GxxExxY protein</fullName>
    </recommendedName>
</protein>
<accession>A0A5C6A7L4</accession>
<dbReference type="OrthoDB" id="9806869at2"/>